<feature type="region of interest" description="Disordered" evidence="1">
    <location>
        <begin position="1"/>
        <end position="21"/>
    </location>
</feature>
<dbReference type="AlphaFoldDB" id="A0A2K1JU67"/>
<accession>A0A2K1JU67</accession>
<dbReference type="Gramene" id="Pp3c11_10030V3.1">
    <property type="protein sequence ID" value="Pp3c11_10030V3.1"/>
    <property type="gene ID" value="Pp3c11_10030"/>
</dbReference>
<evidence type="ECO:0000313" key="4">
    <source>
        <dbReference type="Proteomes" id="UP000006727"/>
    </source>
</evidence>
<evidence type="ECO:0000313" key="2">
    <source>
        <dbReference type="EMBL" id="PNR45069.1"/>
    </source>
</evidence>
<protein>
    <submittedName>
        <fullName evidence="2 3">Uncharacterized protein</fullName>
    </submittedName>
</protein>
<name>A0A2K1JU67_PHYPA</name>
<reference evidence="2 4" key="1">
    <citation type="journal article" date="2008" name="Science">
        <title>The Physcomitrella genome reveals evolutionary insights into the conquest of land by plants.</title>
        <authorList>
            <person name="Rensing S."/>
            <person name="Lang D."/>
            <person name="Zimmer A."/>
            <person name="Terry A."/>
            <person name="Salamov A."/>
            <person name="Shapiro H."/>
            <person name="Nishiyama T."/>
            <person name="Perroud P.-F."/>
            <person name="Lindquist E."/>
            <person name="Kamisugi Y."/>
            <person name="Tanahashi T."/>
            <person name="Sakakibara K."/>
            <person name="Fujita T."/>
            <person name="Oishi K."/>
            <person name="Shin-I T."/>
            <person name="Kuroki Y."/>
            <person name="Toyoda A."/>
            <person name="Suzuki Y."/>
            <person name="Hashimoto A."/>
            <person name="Yamaguchi K."/>
            <person name="Sugano A."/>
            <person name="Kohara Y."/>
            <person name="Fujiyama A."/>
            <person name="Anterola A."/>
            <person name="Aoki S."/>
            <person name="Ashton N."/>
            <person name="Barbazuk W.B."/>
            <person name="Barker E."/>
            <person name="Bennetzen J."/>
            <person name="Bezanilla M."/>
            <person name="Blankenship R."/>
            <person name="Cho S.H."/>
            <person name="Dutcher S."/>
            <person name="Estelle M."/>
            <person name="Fawcett J.A."/>
            <person name="Gundlach H."/>
            <person name="Hanada K."/>
            <person name="Heyl A."/>
            <person name="Hicks K.A."/>
            <person name="Hugh J."/>
            <person name="Lohr M."/>
            <person name="Mayer K."/>
            <person name="Melkozernov A."/>
            <person name="Murata T."/>
            <person name="Nelson D."/>
            <person name="Pils B."/>
            <person name="Prigge M."/>
            <person name="Reiss B."/>
            <person name="Renner T."/>
            <person name="Rombauts S."/>
            <person name="Rushton P."/>
            <person name="Sanderfoot A."/>
            <person name="Schween G."/>
            <person name="Shiu S.-H."/>
            <person name="Stueber K."/>
            <person name="Theodoulou F.L."/>
            <person name="Tu H."/>
            <person name="Van de Peer Y."/>
            <person name="Verrier P.J."/>
            <person name="Waters E."/>
            <person name="Wood A."/>
            <person name="Yang L."/>
            <person name="Cove D."/>
            <person name="Cuming A."/>
            <person name="Hasebe M."/>
            <person name="Lucas S."/>
            <person name="Mishler D.B."/>
            <person name="Reski R."/>
            <person name="Grigoriev I."/>
            <person name="Quatrano R.S."/>
            <person name="Boore J.L."/>
        </authorList>
    </citation>
    <scope>NUCLEOTIDE SEQUENCE [LARGE SCALE GENOMIC DNA]</scope>
    <source>
        <strain evidence="3 4">cv. Gransden 2004</strain>
    </source>
</reference>
<evidence type="ECO:0000256" key="1">
    <source>
        <dbReference type="SAM" id="MobiDB-lite"/>
    </source>
</evidence>
<reference evidence="3" key="3">
    <citation type="submission" date="2020-12" db="UniProtKB">
        <authorList>
            <consortium name="EnsemblPlants"/>
        </authorList>
    </citation>
    <scope>IDENTIFICATION</scope>
</reference>
<keyword evidence="4" id="KW-1185">Reference proteome</keyword>
<dbReference type="InParanoid" id="A0A2K1JU67"/>
<organism evidence="2">
    <name type="scientific">Physcomitrium patens</name>
    <name type="common">Spreading-leaved earth moss</name>
    <name type="synonym">Physcomitrella patens</name>
    <dbReference type="NCBI Taxonomy" id="3218"/>
    <lineage>
        <taxon>Eukaryota</taxon>
        <taxon>Viridiplantae</taxon>
        <taxon>Streptophyta</taxon>
        <taxon>Embryophyta</taxon>
        <taxon>Bryophyta</taxon>
        <taxon>Bryophytina</taxon>
        <taxon>Bryopsida</taxon>
        <taxon>Funariidae</taxon>
        <taxon>Funariales</taxon>
        <taxon>Funariaceae</taxon>
        <taxon>Physcomitrium</taxon>
    </lineage>
</organism>
<reference evidence="2 4" key="2">
    <citation type="journal article" date="2018" name="Plant J.">
        <title>The Physcomitrella patens chromosome-scale assembly reveals moss genome structure and evolution.</title>
        <authorList>
            <person name="Lang D."/>
            <person name="Ullrich K.K."/>
            <person name="Murat F."/>
            <person name="Fuchs J."/>
            <person name="Jenkins J."/>
            <person name="Haas F.B."/>
            <person name="Piednoel M."/>
            <person name="Gundlach H."/>
            <person name="Van Bel M."/>
            <person name="Meyberg R."/>
            <person name="Vives C."/>
            <person name="Morata J."/>
            <person name="Symeonidi A."/>
            <person name="Hiss M."/>
            <person name="Muchero W."/>
            <person name="Kamisugi Y."/>
            <person name="Saleh O."/>
            <person name="Blanc G."/>
            <person name="Decker E.L."/>
            <person name="van Gessel N."/>
            <person name="Grimwood J."/>
            <person name="Hayes R.D."/>
            <person name="Graham S.W."/>
            <person name="Gunter L.E."/>
            <person name="McDaniel S.F."/>
            <person name="Hoernstein S.N.W."/>
            <person name="Larsson A."/>
            <person name="Li F.W."/>
            <person name="Perroud P.F."/>
            <person name="Phillips J."/>
            <person name="Ranjan P."/>
            <person name="Rokshar D.S."/>
            <person name="Rothfels C.J."/>
            <person name="Schneider L."/>
            <person name="Shu S."/>
            <person name="Stevenson D.W."/>
            <person name="Thummler F."/>
            <person name="Tillich M."/>
            <person name="Villarreal Aguilar J.C."/>
            <person name="Widiez T."/>
            <person name="Wong G.K."/>
            <person name="Wymore A."/>
            <person name="Zhang Y."/>
            <person name="Zimmer A.D."/>
            <person name="Quatrano R.S."/>
            <person name="Mayer K.F.X."/>
            <person name="Goodstein D."/>
            <person name="Casacuberta J.M."/>
            <person name="Vandepoele K."/>
            <person name="Reski R."/>
            <person name="Cuming A.C."/>
            <person name="Tuskan G.A."/>
            <person name="Maumus F."/>
            <person name="Salse J."/>
            <person name="Schmutz J."/>
            <person name="Rensing S.A."/>
        </authorList>
    </citation>
    <scope>NUCLEOTIDE SEQUENCE [LARGE SCALE GENOMIC DNA]</scope>
    <source>
        <strain evidence="3 4">cv. Gransden 2004</strain>
    </source>
</reference>
<dbReference type="EMBL" id="ABEU02000011">
    <property type="protein sequence ID" value="PNR45069.1"/>
    <property type="molecule type" value="Genomic_DNA"/>
</dbReference>
<dbReference type="EnsemblPlants" id="Pp3c11_10030V3.1">
    <property type="protein sequence ID" value="Pp3c11_10030V3.1"/>
    <property type="gene ID" value="Pp3c11_10030"/>
</dbReference>
<dbReference type="Proteomes" id="UP000006727">
    <property type="component" value="Chromosome 11"/>
</dbReference>
<sequence>MTERRIEENQATSAMLEFETA</sequence>
<proteinExistence type="predicted"/>
<gene>
    <name evidence="2" type="ORF">PHYPA_014840</name>
</gene>
<evidence type="ECO:0000313" key="3">
    <source>
        <dbReference type="EnsemblPlants" id="Pp3c11_10030V3.1"/>
    </source>
</evidence>